<organism evidence="1 2">
    <name type="scientific">Neonectria magnoliae</name>
    <dbReference type="NCBI Taxonomy" id="2732573"/>
    <lineage>
        <taxon>Eukaryota</taxon>
        <taxon>Fungi</taxon>
        <taxon>Dikarya</taxon>
        <taxon>Ascomycota</taxon>
        <taxon>Pezizomycotina</taxon>
        <taxon>Sordariomycetes</taxon>
        <taxon>Hypocreomycetidae</taxon>
        <taxon>Hypocreales</taxon>
        <taxon>Nectriaceae</taxon>
        <taxon>Neonectria</taxon>
    </lineage>
</organism>
<dbReference type="Proteomes" id="UP001498421">
    <property type="component" value="Unassembled WGS sequence"/>
</dbReference>
<comment type="caution">
    <text evidence="1">The sequence shown here is derived from an EMBL/GenBank/DDBJ whole genome shotgun (WGS) entry which is preliminary data.</text>
</comment>
<evidence type="ECO:0000313" key="1">
    <source>
        <dbReference type="EMBL" id="KAK7426490.1"/>
    </source>
</evidence>
<gene>
    <name evidence="1" type="ORF">QQZ08_007085</name>
</gene>
<name>A0ABR1HYY7_9HYPO</name>
<reference evidence="1 2" key="1">
    <citation type="journal article" date="2025" name="Microbiol. Resour. Announc.">
        <title>Draft genome sequences for Neonectria magnoliae and Neonectria punicea, canker pathogens of Liriodendron tulipifera and Acer saccharum in West Virginia.</title>
        <authorList>
            <person name="Petronek H.M."/>
            <person name="Kasson M.T."/>
            <person name="Metheny A.M."/>
            <person name="Stauder C.M."/>
            <person name="Lovett B."/>
            <person name="Lynch S.C."/>
            <person name="Garnas J.R."/>
            <person name="Kasson L.R."/>
            <person name="Stajich J.E."/>
        </authorList>
    </citation>
    <scope>NUCLEOTIDE SEQUENCE [LARGE SCALE GENOMIC DNA]</scope>
    <source>
        <strain evidence="1 2">NRRL 64651</strain>
    </source>
</reference>
<evidence type="ECO:0000313" key="2">
    <source>
        <dbReference type="Proteomes" id="UP001498421"/>
    </source>
</evidence>
<protein>
    <recommendedName>
        <fullName evidence="3">Heterokaryon incompatibility domain-containing protein</fullName>
    </recommendedName>
</protein>
<evidence type="ECO:0008006" key="3">
    <source>
        <dbReference type="Google" id="ProtNLM"/>
    </source>
</evidence>
<accession>A0ABR1HYY7</accession>
<keyword evidence="2" id="KW-1185">Reference proteome</keyword>
<sequence>MPSEQMRNLTVTRWEDEFINDVAQARIREALDSDKSVLVFCDQCETGSLSQLVDPEKNQGYIHVKRDEVAHCLLPCRRHTAESGGKNKDDGIGPSVFAVTDLSRVPVAIQTLGLVVVCGLQERILLDKQTSHLVETLVDRSEAEMEAAIAHAHLSDQEDVSILTNAPLSPTRPKTPPRRIENDQIESFVFELLQVCKEIRFPHLLNCFILDIHAVGETVIRLGTNKWIERSPSPVGRGLFTASTAEARRLARLLPLFEYNFPPAAFLADFEDPTSRATVAAVRIAAITHFRLELVMPEFDIEQAADRKGMSPGELFVKIWRKLGPTCGLPPRYLEQGSIWIDLAAWHTGAIYRQNYATLPDERVNKGTLLFDIMSKELSQELLVDVVACRMIRQLVQRLDSVFDIPAHGPPSRLVLSQPDIDCIHDNLLRAWAYQTMFLYMEDCDQGVRKAYVDIVAGSNVSVKKPHRDRLVETVIPNGPEMPWEGMFLVATGILRNETPHGAEFGPSGLVVIPVSAIHRWERAHYNASFYRAIQTRYPLVD</sequence>
<dbReference type="EMBL" id="JAZAVK010000066">
    <property type="protein sequence ID" value="KAK7426490.1"/>
    <property type="molecule type" value="Genomic_DNA"/>
</dbReference>
<proteinExistence type="predicted"/>